<dbReference type="EMBL" id="BLXT01001968">
    <property type="protein sequence ID" value="GFN89841.1"/>
    <property type="molecule type" value="Genomic_DNA"/>
</dbReference>
<feature type="compositionally biased region" description="Polar residues" evidence="1">
    <location>
        <begin position="344"/>
        <end position="354"/>
    </location>
</feature>
<reference evidence="3 4" key="1">
    <citation type="journal article" date="2021" name="Elife">
        <title>Chloroplast acquisition without the gene transfer in kleptoplastic sea slugs, Plakobranchus ocellatus.</title>
        <authorList>
            <person name="Maeda T."/>
            <person name="Takahashi S."/>
            <person name="Yoshida T."/>
            <person name="Shimamura S."/>
            <person name="Takaki Y."/>
            <person name="Nagai Y."/>
            <person name="Toyoda A."/>
            <person name="Suzuki Y."/>
            <person name="Arimoto A."/>
            <person name="Ishii H."/>
            <person name="Satoh N."/>
            <person name="Nishiyama T."/>
            <person name="Hasebe M."/>
            <person name="Maruyama T."/>
            <person name="Minagawa J."/>
            <person name="Obokata J."/>
            <person name="Shigenobu S."/>
        </authorList>
    </citation>
    <scope>NUCLEOTIDE SEQUENCE [LARGE SCALE GENOMIC DNA]</scope>
</reference>
<feature type="region of interest" description="Disordered" evidence="1">
    <location>
        <begin position="1"/>
        <end position="61"/>
    </location>
</feature>
<gene>
    <name evidence="3" type="ORF">PoB_001634700</name>
</gene>
<sequence length="471" mass="53887">MAEQQEPADVEQTPKNAESAENETAAEETNEEENEEANEDENEQDGDEETEGVNGTAGDTVDTTAEFLKIFQGKTEFSSWEEFNTLFEEFQKETGSAFKPRSATSIEFANERRVRDIIPAHFVYQTVKMVCQHFGSPPVAKDGSTRKPRKYVGLGCEAMIHLSYKGGSLNIISCNLEHKNHALFSGNEVFRKVRSFSFTDDVDYLMAKVVMEHNPFSHWNSEKEWIALVEDLQSRDERMKTVTIRIVKKRIRFLIDRYMANSNGKAPLPDDEMGIILYELAKAKQDAMDNISRVARKPGTGRKRGRPRKHPLPETDDDEDFEAMLDADDSATYSPADKKVKKYGSTTPSYASSSGPPPIKDIAVFLRYMERKDDNDRRLKQDDIDLRRGELELHKKELELQRERFEFERLERQAHLDLLKAQLEVLTSQRSQQQQQQPQQQKLVLADPKGDGSEVTEYTIVLNNDQAFATQ</sequence>
<keyword evidence="4" id="KW-1185">Reference proteome</keyword>
<dbReference type="Proteomes" id="UP000735302">
    <property type="component" value="Unassembled WGS sequence"/>
</dbReference>
<dbReference type="Pfam" id="PF21599">
    <property type="entry name" value="ZSWIM3_N"/>
    <property type="match status" value="1"/>
</dbReference>
<protein>
    <submittedName>
        <fullName evidence="3">Transcription factor far1</fullName>
    </submittedName>
</protein>
<comment type="caution">
    <text evidence="3">The sequence shown here is derived from an EMBL/GenBank/DDBJ whole genome shotgun (WGS) entry which is preliminary data.</text>
</comment>
<name>A0AAV3Z5M1_9GAST</name>
<evidence type="ECO:0000313" key="4">
    <source>
        <dbReference type="Proteomes" id="UP000735302"/>
    </source>
</evidence>
<dbReference type="InterPro" id="IPR048325">
    <property type="entry name" value="ZSWIM3_N"/>
</dbReference>
<accession>A0AAV3Z5M1</accession>
<feature type="domain" description="ZSWIM3 N-terminal" evidence="2">
    <location>
        <begin position="75"/>
        <end position="179"/>
    </location>
</feature>
<evidence type="ECO:0000259" key="2">
    <source>
        <dbReference type="Pfam" id="PF21599"/>
    </source>
</evidence>
<feature type="region of interest" description="Disordered" evidence="1">
    <location>
        <begin position="332"/>
        <end position="357"/>
    </location>
</feature>
<dbReference type="InterPro" id="IPR040854">
    <property type="entry name" value="ZSWIM9"/>
</dbReference>
<feature type="region of interest" description="Disordered" evidence="1">
    <location>
        <begin position="430"/>
        <end position="451"/>
    </location>
</feature>
<feature type="compositionally biased region" description="Low complexity" evidence="1">
    <location>
        <begin position="432"/>
        <end position="441"/>
    </location>
</feature>
<dbReference type="AlphaFoldDB" id="A0AAV3Z5M1"/>
<feature type="region of interest" description="Disordered" evidence="1">
    <location>
        <begin position="294"/>
        <end position="320"/>
    </location>
</feature>
<proteinExistence type="predicted"/>
<evidence type="ECO:0000313" key="3">
    <source>
        <dbReference type="EMBL" id="GFN89841.1"/>
    </source>
</evidence>
<dbReference type="PANTHER" id="PTHR47086">
    <property type="entry name" value="BTB DOMAIN-CONTAINING PROTEIN"/>
    <property type="match status" value="1"/>
</dbReference>
<feature type="compositionally biased region" description="Basic residues" evidence="1">
    <location>
        <begin position="294"/>
        <end position="310"/>
    </location>
</feature>
<feature type="compositionally biased region" description="Acidic residues" evidence="1">
    <location>
        <begin position="20"/>
        <end position="51"/>
    </location>
</feature>
<evidence type="ECO:0000256" key="1">
    <source>
        <dbReference type="SAM" id="MobiDB-lite"/>
    </source>
</evidence>
<dbReference type="PANTHER" id="PTHR47086:SF4">
    <property type="entry name" value="BTB DOMAIN-CONTAINING PROTEIN"/>
    <property type="match status" value="1"/>
</dbReference>
<organism evidence="3 4">
    <name type="scientific">Plakobranchus ocellatus</name>
    <dbReference type="NCBI Taxonomy" id="259542"/>
    <lineage>
        <taxon>Eukaryota</taxon>
        <taxon>Metazoa</taxon>
        <taxon>Spiralia</taxon>
        <taxon>Lophotrochozoa</taxon>
        <taxon>Mollusca</taxon>
        <taxon>Gastropoda</taxon>
        <taxon>Heterobranchia</taxon>
        <taxon>Euthyneura</taxon>
        <taxon>Panpulmonata</taxon>
        <taxon>Sacoglossa</taxon>
        <taxon>Placobranchoidea</taxon>
        <taxon>Plakobranchidae</taxon>
        <taxon>Plakobranchus</taxon>
    </lineage>
</organism>